<evidence type="ECO:0000313" key="1">
    <source>
        <dbReference type="EMBL" id="KAG6475194.1"/>
    </source>
</evidence>
<evidence type="ECO:0000313" key="2">
    <source>
        <dbReference type="Proteomes" id="UP000734854"/>
    </source>
</evidence>
<organism evidence="1 2">
    <name type="scientific">Zingiber officinale</name>
    <name type="common">Ginger</name>
    <name type="synonym">Amomum zingiber</name>
    <dbReference type="NCBI Taxonomy" id="94328"/>
    <lineage>
        <taxon>Eukaryota</taxon>
        <taxon>Viridiplantae</taxon>
        <taxon>Streptophyta</taxon>
        <taxon>Embryophyta</taxon>
        <taxon>Tracheophyta</taxon>
        <taxon>Spermatophyta</taxon>
        <taxon>Magnoliopsida</taxon>
        <taxon>Liliopsida</taxon>
        <taxon>Zingiberales</taxon>
        <taxon>Zingiberaceae</taxon>
        <taxon>Zingiber</taxon>
    </lineage>
</organism>
<name>A0A8J5EVX1_ZINOF</name>
<protein>
    <submittedName>
        <fullName evidence="1">Uncharacterized protein</fullName>
    </submittedName>
</protein>
<accession>A0A8J5EVX1</accession>
<proteinExistence type="predicted"/>
<reference evidence="1 2" key="1">
    <citation type="submission" date="2020-08" db="EMBL/GenBank/DDBJ databases">
        <title>Plant Genome Project.</title>
        <authorList>
            <person name="Zhang R.-G."/>
        </authorList>
    </citation>
    <scope>NUCLEOTIDE SEQUENCE [LARGE SCALE GENOMIC DNA]</scope>
    <source>
        <tissue evidence="1">Rhizome</tissue>
    </source>
</reference>
<dbReference type="EMBL" id="JACMSC010000018">
    <property type="protein sequence ID" value="KAG6475194.1"/>
    <property type="molecule type" value="Genomic_DNA"/>
</dbReference>
<gene>
    <name evidence="1" type="ORF">ZIOFF_064412</name>
</gene>
<dbReference type="Proteomes" id="UP000734854">
    <property type="component" value="Unassembled WGS sequence"/>
</dbReference>
<comment type="caution">
    <text evidence="1">The sequence shown here is derived from an EMBL/GenBank/DDBJ whole genome shotgun (WGS) entry which is preliminary data.</text>
</comment>
<keyword evidence="2" id="KW-1185">Reference proteome</keyword>
<sequence length="103" mass="10746">MVSVAEMRKQNVIVPEELALTRAMAAAAASGGDSAFRGGIAVNCKIVSQLEIGNGGAGGGSARINPWVDSLHASSPTHVKAAFSAAREEEEYEKWAVRSPPPR</sequence>
<dbReference type="AlphaFoldDB" id="A0A8J5EVX1"/>